<feature type="transmembrane region" description="Helical" evidence="1">
    <location>
        <begin position="12"/>
        <end position="30"/>
    </location>
</feature>
<dbReference type="NCBIfam" id="NF041681">
    <property type="entry name" value="HGxxPAAW"/>
    <property type="match status" value="1"/>
</dbReference>
<keyword evidence="1" id="KW-0812">Transmembrane</keyword>
<keyword evidence="3" id="KW-1185">Reference proteome</keyword>
<evidence type="ECO:0000313" key="2">
    <source>
        <dbReference type="EMBL" id="MBC6468901.1"/>
    </source>
</evidence>
<evidence type="ECO:0000256" key="1">
    <source>
        <dbReference type="SAM" id="Phobius"/>
    </source>
</evidence>
<dbReference type="RefSeq" id="WP_187245950.1">
    <property type="nucleotide sequence ID" value="NZ_BAAAOK010000001.1"/>
</dbReference>
<keyword evidence="1" id="KW-0472">Membrane</keyword>
<gene>
    <name evidence="2" type="ORF">HKK74_25905</name>
</gene>
<evidence type="ECO:0000313" key="3">
    <source>
        <dbReference type="Proteomes" id="UP000805614"/>
    </source>
</evidence>
<keyword evidence="1" id="KW-1133">Transmembrane helix</keyword>
<protein>
    <submittedName>
        <fullName evidence="2">Uncharacterized protein</fullName>
    </submittedName>
</protein>
<organism evidence="2 3">
    <name type="scientific">Actinomadura alba</name>
    <dbReference type="NCBI Taxonomy" id="406431"/>
    <lineage>
        <taxon>Bacteria</taxon>
        <taxon>Bacillati</taxon>
        <taxon>Actinomycetota</taxon>
        <taxon>Actinomycetes</taxon>
        <taxon>Streptosporangiales</taxon>
        <taxon>Thermomonosporaceae</taxon>
        <taxon>Actinomadura</taxon>
    </lineage>
</organism>
<name>A0ABR7LVM5_9ACTN</name>
<dbReference type="Proteomes" id="UP000805614">
    <property type="component" value="Unassembled WGS sequence"/>
</dbReference>
<accession>A0ABR7LVM5</accession>
<dbReference type="EMBL" id="JABVEC010000022">
    <property type="protein sequence ID" value="MBC6468901.1"/>
    <property type="molecule type" value="Genomic_DNA"/>
</dbReference>
<reference evidence="2 3" key="1">
    <citation type="submission" date="2020-06" db="EMBL/GenBank/DDBJ databases">
        <title>Actinomadura xiongansis sp. nov., isolated from soil of Baiyangdian.</title>
        <authorList>
            <person name="Zhang X."/>
        </authorList>
    </citation>
    <scope>NUCLEOTIDE SEQUENCE [LARGE SCALE GENOMIC DNA]</scope>
    <source>
        <strain evidence="2 3">HBUM206468</strain>
    </source>
</reference>
<proteinExistence type="predicted"/>
<feature type="transmembrane region" description="Helical" evidence="1">
    <location>
        <begin position="36"/>
        <end position="58"/>
    </location>
</feature>
<comment type="caution">
    <text evidence="2">The sequence shown here is derived from an EMBL/GenBank/DDBJ whole genome shotgun (WGS) entry which is preliminary data.</text>
</comment>
<sequence length="68" mass="7089">MSSNSHAGRPASWVAVTVIMVGFVLGGFGLPMGNWVLFWAGVGVVVVGGLLALFADIMSDVVLAEQRQ</sequence>